<evidence type="ECO:0000256" key="1">
    <source>
        <dbReference type="ARBA" id="ARBA00001933"/>
    </source>
</evidence>
<dbReference type="FunFam" id="3.40.640.10:FF:000033">
    <property type="entry name" value="Aspartate aminotransferase"/>
    <property type="match status" value="1"/>
</dbReference>
<organism evidence="11 12">
    <name type="scientific">Novosphingobium marinum</name>
    <dbReference type="NCBI Taxonomy" id="1514948"/>
    <lineage>
        <taxon>Bacteria</taxon>
        <taxon>Pseudomonadati</taxon>
        <taxon>Pseudomonadota</taxon>
        <taxon>Alphaproteobacteria</taxon>
        <taxon>Sphingomonadales</taxon>
        <taxon>Sphingomonadaceae</taxon>
        <taxon>Novosphingobium</taxon>
    </lineage>
</organism>
<dbReference type="PANTHER" id="PTHR46383:SF1">
    <property type="entry name" value="ASPARTATE AMINOTRANSFERASE"/>
    <property type="match status" value="1"/>
</dbReference>
<dbReference type="InterPro" id="IPR004839">
    <property type="entry name" value="Aminotransferase_I/II_large"/>
</dbReference>
<evidence type="ECO:0000256" key="7">
    <source>
        <dbReference type="ARBA" id="ARBA00049185"/>
    </source>
</evidence>
<dbReference type="Proteomes" id="UP000522081">
    <property type="component" value="Unassembled WGS sequence"/>
</dbReference>
<comment type="similarity">
    <text evidence="2 8">Belongs to the class-I pyridoxal-phosphate-dependent aminotransferase family.</text>
</comment>
<evidence type="ECO:0000256" key="6">
    <source>
        <dbReference type="ARBA" id="ARBA00022898"/>
    </source>
</evidence>
<evidence type="ECO:0000313" key="11">
    <source>
        <dbReference type="EMBL" id="NYH94727.1"/>
    </source>
</evidence>
<keyword evidence="4 8" id="KW-0032">Aminotransferase</keyword>
<evidence type="ECO:0000256" key="2">
    <source>
        <dbReference type="ARBA" id="ARBA00007441"/>
    </source>
</evidence>
<reference evidence="11 12" key="1">
    <citation type="submission" date="2020-07" db="EMBL/GenBank/DDBJ databases">
        <title>Genomic Encyclopedia of Type Strains, Phase IV (KMG-IV): sequencing the most valuable type-strain genomes for metagenomic binning, comparative biology and taxonomic classification.</title>
        <authorList>
            <person name="Goeker M."/>
        </authorList>
    </citation>
    <scope>NUCLEOTIDE SEQUENCE [LARGE SCALE GENOMIC DNA]</scope>
    <source>
        <strain evidence="11 12">DSM 29043</strain>
    </source>
</reference>
<dbReference type="InterPro" id="IPR015422">
    <property type="entry name" value="PyrdxlP-dep_Trfase_small"/>
</dbReference>
<comment type="cofactor">
    <cofactor evidence="1 8">
        <name>pyridoxal 5'-phosphate</name>
        <dbReference type="ChEBI" id="CHEBI:597326"/>
    </cofactor>
</comment>
<evidence type="ECO:0000259" key="10">
    <source>
        <dbReference type="Pfam" id="PF00155"/>
    </source>
</evidence>
<dbReference type="EMBL" id="JACBZF010000002">
    <property type="protein sequence ID" value="NYH94727.1"/>
    <property type="molecule type" value="Genomic_DNA"/>
</dbReference>
<sequence length="391" mass="41243">MTGQTSRALARIAPSQTAAMTDRATQLRGEGRDIISLSVGEPDFATPTHVVEAAKAALVNGLTKYTPVGGTARMKEAAALHFARDLGIEVPTSQVMTSAGGKQAIFLAMLATVSEGEEVIVPAPWWVSYPEIVRFAGGSVVPLQTSAASGFRFSAGDLESQIGPRTQWLLLNSPGNPTGAVYSGDMLLGIGEVLRRNPRVMVLSDDIYAPLNYTGAPHATLAALCPDLADRVLTVSGVSKSHAMTGFRIGVSAGPEWLIRAMEKLQSHASGNPCSISQAAAVAAFEGPQDFLADWRETFRQRRDLVVAGINAITGLSTPEPEGAFYCMVDAAPLMDRFGDDAKLALHLLEHGVAVVPASAFGGRDGFRISFAAGRETLMEALRRIGDALAP</sequence>
<dbReference type="InterPro" id="IPR015421">
    <property type="entry name" value="PyrdxlP-dep_Trfase_major"/>
</dbReference>
<evidence type="ECO:0000256" key="8">
    <source>
        <dbReference type="RuleBase" id="RU000481"/>
    </source>
</evidence>
<comment type="subunit">
    <text evidence="3">Homodimer.</text>
</comment>
<evidence type="ECO:0000256" key="5">
    <source>
        <dbReference type="ARBA" id="ARBA00022679"/>
    </source>
</evidence>
<keyword evidence="12" id="KW-1185">Reference proteome</keyword>
<proteinExistence type="inferred from homology"/>
<dbReference type="Gene3D" id="3.90.1150.10">
    <property type="entry name" value="Aspartate Aminotransferase, domain 1"/>
    <property type="match status" value="1"/>
</dbReference>
<evidence type="ECO:0000313" key="12">
    <source>
        <dbReference type="Proteomes" id="UP000522081"/>
    </source>
</evidence>
<dbReference type="InterPro" id="IPR015424">
    <property type="entry name" value="PyrdxlP-dep_Trfase"/>
</dbReference>
<dbReference type="AlphaFoldDB" id="A0A7Y9XUJ1"/>
<dbReference type="Pfam" id="PF00155">
    <property type="entry name" value="Aminotran_1_2"/>
    <property type="match status" value="1"/>
</dbReference>
<protein>
    <recommendedName>
        <fullName evidence="8">Aminotransferase</fullName>
        <ecNumber evidence="8">2.6.1.-</ecNumber>
    </recommendedName>
</protein>
<dbReference type="PANTHER" id="PTHR46383">
    <property type="entry name" value="ASPARTATE AMINOTRANSFERASE"/>
    <property type="match status" value="1"/>
</dbReference>
<keyword evidence="5 8" id="KW-0808">Transferase</keyword>
<dbReference type="SUPFAM" id="SSF53383">
    <property type="entry name" value="PLP-dependent transferases"/>
    <property type="match status" value="1"/>
</dbReference>
<dbReference type="InterPro" id="IPR050596">
    <property type="entry name" value="AspAT/PAT-like"/>
</dbReference>
<feature type="domain" description="Aminotransferase class I/classII large" evidence="10">
    <location>
        <begin position="33"/>
        <end position="383"/>
    </location>
</feature>
<dbReference type="GO" id="GO:0030170">
    <property type="term" value="F:pyridoxal phosphate binding"/>
    <property type="evidence" value="ECO:0007669"/>
    <property type="project" value="InterPro"/>
</dbReference>
<accession>A0A7Y9XUJ1</accession>
<comment type="catalytic activity">
    <reaction evidence="7">
        <text>L-aspartate + 2-oxoglutarate = oxaloacetate + L-glutamate</text>
        <dbReference type="Rhea" id="RHEA:21824"/>
        <dbReference type="ChEBI" id="CHEBI:16452"/>
        <dbReference type="ChEBI" id="CHEBI:16810"/>
        <dbReference type="ChEBI" id="CHEBI:29985"/>
        <dbReference type="ChEBI" id="CHEBI:29991"/>
        <dbReference type="EC" id="2.6.1.1"/>
    </reaction>
</comment>
<dbReference type="CDD" id="cd00609">
    <property type="entry name" value="AAT_like"/>
    <property type="match status" value="1"/>
</dbReference>
<evidence type="ECO:0000256" key="3">
    <source>
        <dbReference type="ARBA" id="ARBA00011738"/>
    </source>
</evidence>
<dbReference type="EC" id="2.6.1.-" evidence="8"/>
<dbReference type="GO" id="GO:0004069">
    <property type="term" value="F:L-aspartate:2-oxoglutarate aminotransferase activity"/>
    <property type="evidence" value="ECO:0007669"/>
    <property type="project" value="UniProtKB-EC"/>
</dbReference>
<feature type="region of interest" description="Disordered" evidence="9">
    <location>
        <begin position="1"/>
        <end position="24"/>
    </location>
</feature>
<dbReference type="InterPro" id="IPR004838">
    <property type="entry name" value="NHTrfase_class1_PyrdxlP-BS"/>
</dbReference>
<name>A0A7Y9XUJ1_9SPHN</name>
<dbReference type="Gene3D" id="3.40.640.10">
    <property type="entry name" value="Type I PLP-dependent aspartate aminotransferase-like (Major domain)"/>
    <property type="match status" value="1"/>
</dbReference>
<evidence type="ECO:0000256" key="4">
    <source>
        <dbReference type="ARBA" id="ARBA00022576"/>
    </source>
</evidence>
<dbReference type="GO" id="GO:0006520">
    <property type="term" value="P:amino acid metabolic process"/>
    <property type="evidence" value="ECO:0007669"/>
    <property type="project" value="InterPro"/>
</dbReference>
<evidence type="ECO:0000256" key="9">
    <source>
        <dbReference type="SAM" id="MobiDB-lite"/>
    </source>
</evidence>
<keyword evidence="6" id="KW-0663">Pyridoxal phosphate</keyword>
<comment type="caution">
    <text evidence="11">The sequence shown here is derived from an EMBL/GenBank/DDBJ whole genome shotgun (WGS) entry which is preliminary data.</text>
</comment>
<dbReference type="PROSITE" id="PS00105">
    <property type="entry name" value="AA_TRANSFER_CLASS_1"/>
    <property type="match status" value="1"/>
</dbReference>
<gene>
    <name evidence="11" type="ORF">FHS75_001046</name>
</gene>